<dbReference type="FunFam" id="3.90.1150.10:FF:000002">
    <property type="entry name" value="Cysteine desulfurase IscS"/>
    <property type="match status" value="1"/>
</dbReference>
<organism evidence="13 14">
    <name type="scientific">Tilletiaria anomala (strain ATCC 24038 / CBS 436.72 / UBC 951)</name>
    <dbReference type="NCBI Taxonomy" id="1037660"/>
    <lineage>
        <taxon>Eukaryota</taxon>
        <taxon>Fungi</taxon>
        <taxon>Dikarya</taxon>
        <taxon>Basidiomycota</taxon>
        <taxon>Ustilaginomycotina</taxon>
        <taxon>Exobasidiomycetes</taxon>
        <taxon>Georgefischeriales</taxon>
        <taxon>Tilletiariaceae</taxon>
        <taxon>Tilletiaria</taxon>
    </lineage>
</organism>
<evidence type="ECO:0000256" key="2">
    <source>
        <dbReference type="ARBA" id="ARBA00006490"/>
    </source>
</evidence>
<evidence type="ECO:0000256" key="1">
    <source>
        <dbReference type="ARBA" id="ARBA00001933"/>
    </source>
</evidence>
<gene>
    <name evidence="13" type="ORF">K437DRAFT_275634</name>
</gene>
<comment type="catalytic activity">
    <reaction evidence="10">
        <text>(sulfur carrier)-H + L-cysteine = (sulfur carrier)-SH + L-alanine</text>
        <dbReference type="Rhea" id="RHEA:43892"/>
        <dbReference type="Rhea" id="RHEA-COMP:14737"/>
        <dbReference type="Rhea" id="RHEA-COMP:14739"/>
        <dbReference type="ChEBI" id="CHEBI:29917"/>
        <dbReference type="ChEBI" id="CHEBI:35235"/>
        <dbReference type="ChEBI" id="CHEBI:57972"/>
        <dbReference type="ChEBI" id="CHEBI:64428"/>
        <dbReference type="EC" id="2.8.1.7"/>
    </reaction>
</comment>
<dbReference type="GO" id="GO:0005634">
    <property type="term" value="C:nucleus"/>
    <property type="evidence" value="ECO:0007669"/>
    <property type="project" value="TreeGrafter"/>
</dbReference>
<dbReference type="NCBIfam" id="NF010611">
    <property type="entry name" value="PRK14012.1"/>
    <property type="match status" value="1"/>
</dbReference>
<dbReference type="InterPro" id="IPR015421">
    <property type="entry name" value="PyrdxlP-dep_Trfase_major"/>
</dbReference>
<dbReference type="InterPro" id="IPR020578">
    <property type="entry name" value="Aminotrans_V_PyrdxlP_BS"/>
</dbReference>
<evidence type="ECO:0000256" key="5">
    <source>
        <dbReference type="ARBA" id="ARBA00022723"/>
    </source>
</evidence>
<dbReference type="FunFam" id="3.40.640.10:FF:000003">
    <property type="entry name" value="Cysteine desulfurase IscS"/>
    <property type="match status" value="1"/>
</dbReference>
<dbReference type="STRING" id="1037660.A0A066VQE1"/>
<dbReference type="GO" id="GO:0005739">
    <property type="term" value="C:mitochondrion"/>
    <property type="evidence" value="ECO:0007669"/>
    <property type="project" value="TreeGrafter"/>
</dbReference>
<dbReference type="InParanoid" id="A0A066VQE1"/>
<dbReference type="HOGENOM" id="CLU_003433_0_2_1"/>
<dbReference type="InterPro" id="IPR015422">
    <property type="entry name" value="PyrdxlP-dep_Trfase_small"/>
</dbReference>
<keyword evidence="5" id="KW-0479">Metal-binding</keyword>
<evidence type="ECO:0000256" key="10">
    <source>
        <dbReference type="ARBA" id="ARBA00050776"/>
    </source>
</evidence>
<dbReference type="Gene3D" id="3.40.640.10">
    <property type="entry name" value="Type I PLP-dependent aspartate aminotransferase-like (Major domain)"/>
    <property type="match status" value="1"/>
</dbReference>
<accession>A0A066VQE1</accession>
<dbReference type="GeneID" id="25266649"/>
<evidence type="ECO:0000256" key="9">
    <source>
        <dbReference type="ARBA" id="ARBA00045623"/>
    </source>
</evidence>
<comment type="similarity">
    <text evidence="2">Belongs to the class-V pyridoxal-phosphate-dependent aminotransferase family. NifS/IscS subfamily.</text>
</comment>
<dbReference type="OMA" id="KGLYWAR"/>
<dbReference type="Pfam" id="PF00266">
    <property type="entry name" value="Aminotran_5"/>
    <property type="match status" value="1"/>
</dbReference>
<comment type="caution">
    <text evidence="13">The sequence shown here is derived from an EMBL/GenBank/DDBJ whole genome shotgun (WGS) entry which is preliminary data.</text>
</comment>
<dbReference type="OrthoDB" id="10250117at2759"/>
<evidence type="ECO:0000256" key="7">
    <source>
        <dbReference type="ARBA" id="ARBA00023004"/>
    </source>
</evidence>
<dbReference type="RefSeq" id="XP_013241505.1">
    <property type="nucleotide sequence ID" value="XM_013386051.1"/>
</dbReference>
<evidence type="ECO:0000256" key="3">
    <source>
        <dbReference type="ARBA" id="ARBA00012239"/>
    </source>
</evidence>
<dbReference type="EMBL" id="JMSN01000087">
    <property type="protein sequence ID" value="KDN40790.1"/>
    <property type="molecule type" value="Genomic_DNA"/>
</dbReference>
<dbReference type="EC" id="2.8.1.7" evidence="3"/>
<dbReference type="FunCoup" id="A0A066VQE1">
    <property type="interactions" value="480"/>
</dbReference>
<evidence type="ECO:0000313" key="13">
    <source>
        <dbReference type="EMBL" id="KDN40790.1"/>
    </source>
</evidence>
<feature type="domain" description="Aminotransferase class V" evidence="12">
    <location>
        <begin position="118"/>
        <end position="492"/>
    </location>
</feature>
<dbReference type="AlphaFoldDB" id="A0A066VQE1"/>
<sequence length="526" mass="56287">MYAIKRAAGSSLSALRGSAQAGPSSCARNLCIAATAAAASSPSGYSSATAALATAPQGRNALHKRGVSSSATQQMATPVDVEKPNVRAGVGSAQGTGKNLLSEVLDSMPRHSTANRPIYLDAQSTTPLDPRVLDAMMPYHTNQYGNPHSRTHAYGWESETGVEEARKRVAELIGADAKEIIFTSGATESNNMALKGVAHFYGSKKNHIITTQTEHKCVLDSCRRLQEEGYEVTYLGVQNNGLVDLKELEAALRPTTAVVSIMTVNNEIGVIQPMKEIGRLLKTKGAALAKSAGLSGKPLFHTDAAQAAGKIPISVDEMGVDIMSLSSHKLYGPKGIGAAYVRRRPRVRLQPIINGGGQERGLRSGTLSPALVVGFGEAARLAKQELAYDHAHVTRLAKRLRTNIMSAMTHVILNGDPNGYPGCTNISFQYVEGESLLMALKDVCLSSGSACTSASLEPSYVLRSLGLNDENAHSSLRFGIGRFTTDEEVDYVSEKIIKVVNRLRDMSPLWELVQEGVNLEEIEWTA</sequence>
<dbReference type="GO" id="GO:0030170">
    <property type="term" value="F:pyridoxal phosphate binding"/>
    <property type="evidence" value="ECO:0007669"/>
    <property type="project" value="InterPro"/>
</dbReference>
<keyword evidence="6" id="KW-0663">Pyridoxal phosphate</keyword>
<dbReference type="GO" id="GO:0002098">
    <property type="term" value="P:tRNA wobble uridine modification"/>
    <property type="evidence" value="ECO:0007669"/>
    <property type="project" value="UniProtKB-ARBA"/>
</dbReference>
<comment type="function">
    <text evidence="9">Catalyzes the removal of elemental sulfur from cysteine to produce alanine. It supplies the inorganic sulfur for iron-sulfur (Fe-S) clusters. Plays a role in both tRNA-processing and mitochondrial metabolism. Involved in the 2-thio-modification of both 5-carboxymethylaminomethyl-2-thiouridine in mitochondrial tRNAs and 5-methoxycarbonylmethyl-2-thiouridine (mcm5s2U) in cytoplasmic tRNAs.</text>
</comment>
<dbReference type="PROSITE" id="PS00595">
    <property type="entry name" value="AA_TRANSFER_CLASS_5"/>
    <property type="match status" value="1"/>
</dbReference>
<dbReference type="InterPro" id="IPR000192">
    <property type="entry name" value="Aminotrans_V_dom"/>
</dbReference>
<evidence type="ECO:0000313" key="14">
    <source>
        <dbReference type="Proteomes" id="UP000027361"/>
    </source>
</evidence>
<reference evidence="13 14" key="1">
    <citation type="submission" date="2014-05" db="EMBL/GenBank/DDBJ databases">
        <title>Draft genome sequence of a rare smut relative, Tilletiaria anomala UBC 951.</title>
        <authorList>
            <consortium name="DOE Joint Genome Institute"/>
            <person name="Toome M."/>
            <person name="Kuo A."/>
            <person name="Henrissat B."/>
            <person name="Lipzen A."/>
            <person name="Tritt A."/>
            <person name="Yoshinaga Y."/>
            <person name="Zane M."/>
            <person name="Barry K."/>
            <person name="Grigoriev I.V."/>
            <person name="Spatafora J.W."/>
            <person name="Aimea M.C."/>
        </authorList>
    </citation>
    <scope>NUCLEOTIDE SEQUENCE [LARGE SCALE GENOMIC DNA]</scope>
    <source>
        <strain evidence="13 14">UBC 951</strain>
    </source>
</reference>
<keyword evidence="7" id="KW-0408">Iron</keyword>
<evidence type="ECO:0000259" key="12">
    <source>
        <dbReference type="Pfam" id="PF00266"/>
    </source>
</evidence>
<dbReference type="GO" id="GO:0031071">
    <property type="term" value="F:cysteine desulfurase activity"/>
    <property type="evidence" value="ECO:0007669"/>
    <property type="project" value="UniProtKB-EC"/>
</dbReference>
<dbReference type="GO" id="GO:0046872">
    <property type="term" value="F:metal ion binding"/>
    <property type="evidence" value="ECO:0007669"/>
    <property type="project" value="UniProtKB-KW"/>
</dbReference>
<dbReference type="GO" id="GO:0034227">
    <property type="term" value="P:tRNA thio-modification"/>
    <property type="evidence" value="ECO:0007669"/>
    <property type="project" value="UniProtKB-ARBA"/>
</dbReference>
<dbReference type="GO" id="GO:0051536">
    <property type="term" value="F:iron-sulfur cluster binding"/>
    <property type="evidence" value="ECO:0007669"/>
    <property type="project" value="UniProtKB-KW"/>
</dbReference>
<dbReference type="GO" id="GO:1990221">
    <property type="term" value="C:L-cysteine desulfurase complex"/>
    <property type="evidence" value="ECO:0007669"/>
    <property type="project" value="UniProtKB-ARBA"/>
</dbReference>
<keyword evidence="4" id="KW-0808">Transferase</keyword>
<name>A0A066VQE1_TILAU</name>
<dbReference type="Proteomes" id="UP000027361">
    <property type="component" value="Unassembled WGS sequence"/>
</dbReference>
<dbReference type="PANTHER" id="PTHR11601:SF34">
    <property type="entry name" value="CYSTEINE DESULFURASE"/>
    <property type="match status" value="1"/>
</dbReference>
<evidence type="ECO:0000256" key="8">
    <source>
        <dbReference type="ARBA" id="ARBA00023014"/>
    </source>
</evidence>
<dbReference type="InterPro" id="IPR015424">
    <property type="entry name" value="PyrdxlP-dep_Trfase"/>
</dbReference>
<evidence type="ECO:0000256" key="6">
    <source>
        <dbReference type="ARBA" id="ARBA00022898"/>
    </source>
</evidence>
<dbReference type="GO" id="GO:0044571">
    <property type="term" value="P:[2Fe-2S] cluster assembly"/>
    <property type="evidence" value="ECO:0007669"/>
    <property type="project" value="InterPro"/>
</dbReference>
<proteinExistence type="inferred from homology"/>
<dbReference type="PANTHER" id="PTHR11601">
    <property type="entry name" value="CYSTEINE DESULFURYLASE FAMILY MEMBER"/>
    <property type="match status" value="1"/>
</dbReference>
<dbReference type="SUPFAM" id="SSF53383">
    <property type="entry name" value="PLP-dependent transferases"/>
    <property type="match status" value="1"/>
</dbReference>
<evidence type="ECO:0000256" key="4">
    <source>
        <dbReference type="ARBA" id="ARBA00022679"/>
    </source>
</evidence>
<keyword evidence="14" id="KW-1185">Reference proteome</keyword>
<comment type="cofactor">
    <cofactor evidence="1 11">
        <name>pyridoxal 5'-phosphate</name>
        <dbReference type="ChEBI" id="CHEBI:597326"/>
    </cofactor>
</comment>
<dbReference type="InterPro" id="IPR010240">
    <property type="entry name" value="Cys_deSase_IscS"/>
</dbReference>
<keyword evidence="8" id="KW-0411">Iron-sulfur</keyword>
<dbReference type="Gene3D" id="3.90.1150.10">
    <property type="entry name" value="Aspartate Aminotransferase, domain 1"/>
    <property type="match status" value="1"/>
</dbReference>
<protein>
    <recommendedName>
        <fullName evidence="3">cysteine desulfurase</fullName>
        <ecNumber evidence="3">2.8.1.7</ecNumber>
    </recommendedName>
</protein>
<dbReference type="HAMAP" id="MF_00331">
    <property type="entry name" value="Cys_desulf_IscS"/>
    <property type="match status" value="1"/>
</dbReference>
<evidence type="ECO:0000256" key="11">
    <source>
        <dbReference type="RuleBase" id="RU004504"/>
    </source>
</evidence>